<sequence>MGGNTNTWNDVIP</sequence>
<proteinExistence type="predicted"/>
<protein>
    <submittedName>
        <fullName evidence="1">Uncharacterized protein</fullName>
    </submittedName>
</protein>
<accession>A0A0E9U8K8</accession>
<dbReference type="EMBL" id="GBXM01046386">
    <property type="protein sequence ID" value="JAH62191.1"/>
    <property type="molecule type" value="Transcribed_RNA"/>
</dbReference>
<name>A0A0E9U8K8_ANGAN</name>
<evidence type="ECO:0000313" key="1">
    <source>
        <dbReference type="EMBL" id="JAH62191.1"/>
    </source>
</evidence>
<reference evidence="1" key="2">
    <citation type="journal article" date="2015" name="Fish Shellfish Immunol.">
        <title>Early steps in the European eel (Anguilla anguilla)-Vibrio vulnificus interaction in the gills: Role of the RtxA13 toxin.</title>
        <authorList>
            <person name="Callol A."/>
            <person name="Pajuelo D."/>
            <person name="Ebbesson L."/>
            <person name="Teles M."/>
            <person name="MacKenzie S."/>
            <person name="Amaro C."/>
        </authorList>
    </citation>
    <scope>NUCLEOTIDE SEQUENCE</scope>
</reference>
<organism evidence="1">
    <name type="scientific">Anguilla anguilla</name>
    <name type="common">European freshwater eel</name>
    <name type="synonym">Muraena anguilla</name>
    <dbReference type="NCBI Taxonomy" id="7936"/>
    <lineage>
        <taxon>Eukaryota</taxon>
        <taxon>Metazoa</taxon>
        <taxon>Chordata</taxon>
        <taxon>Craniata</taxon>
        <taxon>Vertebrata</taxon>
        <taxon>Euteleostomi</taxon>
        <taxon>Actinopterygii</taxon>
        <taxon>Neopterygii</taxon>
        <taxon>Teleostei</taxon>
        <taxon>Anguilliformes</taxon>
        <taxon>Anguillidae</taxon>
        <taxon>Anguilla</taxon>
    </lineage>
</organism>
<reference evidence="1" key="1">
    <citation type="submission" date="2014-11" db="EMBL/GenBank/DDBJ databases">
        <authorList>
            <person name="Amaro Gonzalez C."/>
        </authorList>
    </citation>
    <scope>NUCLEOTIDE SEQUENCE</scope>
</reference>